<dbReference type="AlphaFoldDB" id="A0A2A2K845"/>
<sequence>MEEQYFFILLRSDSITFFPSSSCHFFACFVNAFFLDLPLQIIHFIPFLLSAKGKETSIGRNFVLTETCKNAKFSRVQCAYSCTEYNECIVQRKYTLLFMEVGGLNYPINSR</sequence>
<protein>
    <submittedName>
        <fullName evidence="1">Uncharacterized protein</fullName>
    </submittedName>
</protein>
<dbReference type="EMBL" id="LIAE01009369">
    <property type="protein sequence ID" value="PAV70043.1"/>
    <property type="molecule type" value="Genomic_DNA"/>
</dbReference>
<organism evidence="1 2">
    <name type="scientific">Diploscapter pachys</name>
    <dbReference type="NCBI Taxonomy" id="2018661"/>
    <lineage>
        <taxon>Eukaryota</taxon>
        <taxon>Metazoa</taxon>
        <taxon>Ecdysozoa</taxon>
        <taxon>Nematoda</taxon>
        <taxon>Chromadorea</taxon>
        <taxon>Rhabditida</taxon>
        <taxon>Rhabditina</taxon>
        <taxon>Rhabditomorpha</taxon>
        <taxon>Rhabditoidea</taxon>
        <taxon>Rhabditidae</taxon>
        <taxon>Diploscapter</taxon>
    </lineage>
</organism>
<proteinExistence type="predicted"/>
<accession>A0A2A2K845</accession>
<gene>
    <name evidence="1" type="ORF">WR25_06536</name>
</gene>
<reference evidence="1 2" key="1">
    <citation type="journal article" date="2017" name="Curr. Biol.">
        <title>Genome architecture and evolution of a unichromosomal asexual nematode.</title>
        <authorList>
            <person name="Fradin H."/>
            <person name="Zegar C."/>
            <person name="Gutwein M."/>
            <person name="Lucas J."/>
            <person name="Kovtun M."/>
            <person name="Corcoran D."/>
            <person name="Baugh L.R."/>
            <person name="Kiontke K."/>
            <person name="Gunsalus K."/>
            <person name="Fitch D.H."/>
            <person name="Piano F."/>
        </authorList>
    </citation>
    <scope>NUCLEOTIDE SEQUENCE [LARGE SCALE GENOMIC DNA]</scope>
    <source>
        <strain evidence="1">PF1309</strain>
    </source>
</reference>
<dbReference type="Proteomes" id="UP000218231">
    <property type="component" value="Unassembled WGS sequence"/>
</dbReference>
<evidence type="ECO:0000313" key="1">
    <source>
        <dbReference type="EMBL" id="PAV70043.1"/>
    </source>
</evidence>
<comment type="caution">
    <text evidence="1">The sequence shown here is derived from an EMBL/GenBank/DDBJ whole genome shotgun (WGS) entry which is preliminary data.</text>
</comment>
<evidence type="ECO:0000313" key="2">
    <source>
        <dbReference type="Proteomes" id="UP000218231"/>
    </source>
</evidence>
<name>A0A2A2K845_9BILA</name>
<keyword evidence="2" id="KW-1185">Reference proteome</keyword>